<feature type="compositionally biased region" description="Low complexity" evidence="1">
    <location>
        <begin position="112"/>
        <end position="125"/>
    </location>
</feature>
<dbReference type="Proteomes" id="UP000069001">
    <property type="component" value="Unassembled WGS sequence"/>
</dbReference>
<reference evidence="2 3" key="1">
    <citation type="submission" date="2015-11" db="EMBL/GenBank/DDBJ databases">
        <title>Expanding the genomic diversity of Burkholderia species for the development of highly accurate diagnostics.</title>
        <authorList>
            <person name="Sahl J."/>
            <person name="Keim P."/>
            <person name="Wagner D."/>
        </authorList>
    </citation>
    <scope>NUCLEOTIDE SEQUENCE [LARGE SCALE GENOMIC DNA]</scope>
    <source>
        <strain evidence="2 3">MSMB1302</strain>
    </source>
</reference>
<evidence type="ECO:0000313" key="2">
    <source>
        <dbReference type="EMBL" id="KVK72541.1"/>
    </source>
</evidence>
<evidence type="ECO:0000256" key="1">
    <source>
        <dbReference type="SAM" id="MobiDB-lite"/>
    </source>
</evidence>
<name>A0A118KCG2_BURCE</name>
<accession>A0A118KCG2</accession>
<dbReference type="AlphaFoldDB" id="A0A118KCG2"/>
<gene>
    <name evidence="2" type="ORF">WS90_03735</name>
</gene>
<dbReference type="EMBL" id="LOYH01000106">
    <property type="protein sequence ID" value="KVK72541.1"/>
    <property type="molecule type" value="Genomic_DNA"/>
</dbReference>
<evidence type="ECO:0000313" key="3">
    <source>
        <dbReference type="Proteomes" id="UP000069001"/>
    </source>
</evidence>
<organism evidence="2 3">
    <name type="scientific">Burkholderia cepacia</name>
    <name type="common">Pseudomonas cepacia</name>
    <dbReference type="NCBI Taxonomy" id="292"/>
    <lineage>
        <taxon>Bacteria</taxon>
        <taxon>Pseudomonadati</taxon>
        <taxon>Pseudomonadota</taxon>
        <taxon>Betaproteobacteria</taxon>
        <taxon>Burkholderiales</taxon>
        <taxon>Burkholderiaceae</taxon>
        <taxon>Burkholderia</taxon>
        <taxon>Burkholderia cepacia complex</taxon>
    </lineage>
</organism>
<feature type="region of interest" description="Disordered" evidence="1">
    <location>
        <begin position="101"/>
        <end position="140"/>
    </location>
</feature>
<sequence>MDARDDLVSALEEIPNDGQWDQVLSAFRERLSTILHAKFNEAESRGYLMAYDLGVASGLYGPDSAVCVGMKRGVDDAVHVSPVGLSLNLLGKAEELGRKHGTLTRSMKKESALLSDGDADGLSSDPELPDKDRCVQAPSA</sequence>
<dbReference type="RefSeq" id="WP_059732913.1">
    <property type="nucleotide sequence ID" value="NZ_LOYH01000106.1"/>
</dbReference>
<protein>
    <submittedName>
        <fullName evidence="2">Uncharacterized protein</fullName>
    </submittedName>
</protein>
<comment type="caution">
    <text evidence="2">The sequence shown here is derived from an EMBL/GenBank/DDBJ whole genome shotgun (WGS) entry which is preliminary data.</text>
</comment>
<proteinExistence type="predicted"/>